<feature type="domain" description="BTB" evidence="1">
    <location>
        <begin position="24"/>
        <end position="83"/>
    </location>
</feature>
<dbReference type="Proteomes" id="UP000245764">
    <property type="component" value="Chromosome 5"/>
</dbReference>
<protein>
    <recommendedName>
        <fullName evidence="1">BTB domain-containing protein</fullName>
    </recommendedName>
</protein>
<dbReference type="InterPro" id="IPR000210">
    <property type="entry name" value="BTB/POZ_dom"/>
</dbReference>
<dbReference type="InterPro" id="IPR011333">
    <property type="entry name" value="SKP1/BTB/POZ_sf"/>
</dbReference>
<evidence type="ECO:0000313" key="2">
    <source>
        <dbReference type="EMBL" id="SMR53013.1"/>
    </source>
</evidence>
<evidence type="ECO:0000259" key="1">
    <source>
        <dbReference type="PROSITE" id="PS50097"/>
    </source>
</evidence>
<reference evidence="3" key="1">
    <citation type="submission" date="2017-05" db="EMBL/GenBank/DDBJ databases">
        <authorList>
            <person name="Song R."/>
            <person name="Chenine A.L."/>
            <person name="Ruprecht R.M."/>
        </authorList>
    </citation>
    <scope>NUCLEOTIDE SEQUENCE [LARGE SCALE GENOMIC DNA]</scope>
</reference>
<dbReference type="EMBL" id="LT854257">
    <property type="protein sequence ID" value="SMR53013.1"/>
    <property type="molecule type" value="Genomic_DNA"/>
</dbReference>
<name>A0A2H1GHG2_ZYMTR</name>
<dbReference type="Gene3D" id="3.30.710.10">
    <property type="entry name" value="Potassium Channel Kv1.1, Chain A"/>
    <property type="match status" value="1"/>
</dbReference>
<dbReference type="AlphaFoldDB" id="A0A2H1GHG2"/>
<dbReference type="PROSITE" id="PS50097">
    <property type="entry name" value="BTB"/>
    <property type="match status" value="1"/>
</dbReference>
<gene>
    <name evidence="2" type="ORF">ZT1E4_G6288</name>
</gene>
<dbReference type="Pfam" id="PF00651">
    <property type="entry name" value="BTB"/>
    <property type="match status" value="1"/>
</dbReference>
<dbReference type="PANTHER" id="PTHR47843">
    <property type="entry name" value="BTB DOMAIN-CONTAINING PROTEIN-RELATED"/>
    <property type="match status" value="1"/>
</dbReference>
<dbReference type="PANTHER" id="PTHR47843:SF5">
    <property type="entry name" value="BTB_POZ DOMAIN PROTEIN"/>
    <property type="match status" value="1"/>
</dbReference>
<accession>A0A2H1GHG2</accession>
<dbReference type="CDD" id="cd18186">
    <property type="entry name" value="BTB_POZ_ZBTB_KLHL-like"/>
    <property type="match status" value="1"/>
</dbReference>
<organism evidence="2 3">
    <name type="scientific">Zymoseptoria tritici ST99CH_1E4</name>
    <dbReference type="NCBI Taxonomy" id="1276532"/>
    <lineage>
        <taxon>Eukaryota</taxon>
        <taxon>Fungi</taxon>
        <taxon>Dikarya</taxon>
        <taxon>Ascomycota</taxon>
        <taxon>Pezizomycotina</taxon>
        <taxon>Dothideomycetes</taxon>
        <taxon>Dothideomycetidae</taxon>
        <taxon>Mycosphaerellales</taxon>
        <taxon>Mycosphaerellaceae</taxon>
        <taxon>Zymoseptoria</taxon>
    </lineage>
</organism>
<evidence type="ECO:0000313" key="3">
    <source>
        <dbReference type="Proteomes" id="UP000245764"/>
    </source>
</evidence>
<sequence>MDMTDTKAGLCDQFSSYHNSDLFSDFTIKCGEIKWKVHKFVLAVHSDVLKKCCHGTFKESSEGVLDLSEHEEIHVESLVHYLYHFSYDYVLPNANPDKHLGEGSFHIDMAIIADKYFITGLNALANAKFADDIAPFVQDDETLAPLATKAFEVPQATSLARELLVNSIVRNRTLGDNPRGSVASAIRDNGEFAVDVALALQSSIPDTRLSIEQIMRSLEAADHARRVT</sequence>
<dbReference type="SUPFAM" id="SSF54695">
    <property type="entry name" value="POZ domain"/>
    <property type="match status" value="1"/>
</dbReference>
<proteinExistence type="predicted"/>